<dbReference type="PANTHER" id="PTHR43065">
    <property type="entry name" value="SENSOR HISTIDINE KINASE"/>
    <property type="match status" value="1"/>
</dbReference>
<evidence type="ECO:0000313" key="6">
    <source>
        <dbReference type="EMBL" id="BBE51891.1"/>
    </source>
</evidence>
<sequence length="535" mass="58872">MPFPSPLPPEFGAASAQERLWRSLYFYATYRLLLGGVFLFLLYPFSNELWLGGNDSPLFFWTSLSYFFIALVGLVVVRAQLPSFTWLLASMVGVDIVCIALLADASGGISSGLSVLMLVSLAAAGLVSRGRTTLLYAALASIAVLLQQAHSVLTRGVAPELFMQVGLLCVAYFAVTWLALLLAKFATQSEQLALSRGVELSNMAEANRLLIQDLPDGVLVVNEHGVVRQSNPSASRLLEIEIDSSSEWALTELSPLLADLYAMWRTEPHPTHTTLNVPGQPSPLGVRFLPVQREGFWGAVIVLEDTRRIQEQAQQFKLAALGRLTASIAHEVRNPLSSISYAAELLREEKRTESRNRMLQLILSNVARLNHMVNDIMQLNRRDRLHQESFDLHAQLPGLTNEIIQPTGLPKKTLKLTLDGALPVCFDRGHLEQILWNLCGNALRHCRQQPGSVTLRGWCENGHTTLEVSDDGSGIPPEAVPHLFEPFFTTEASGTGLGLYISRELCEANGARLEYRPTETGGASFRISFGGTNEQ</sequence>
<keyword evidence="4" id="KW-0472">Membrane</keyword>
<dbReference type="EMBL" id="AP018738">
    <property type="protein sequence ID" value="BBE51891.1"/>
    <property type="molecule type" value="Genomic_DNA"/>
</dbReference>
<keyword evidence="3" id="KW-0597">Phosphoprotein</keyword>
<feature type="domain" description="Histidine kinase" evidence="5">
    <location>
        <begin position="327"/>
        <end position="533"/>
    </location>
</feature>
<feature type="transmembrane region" description="Helical" evidence="4">
    <location>
        <begin position="109"/>
        <end position="127"/>
    </location>
</feature>
<dbReference type="KEGG" id="fam:OYT1_ch2376"/>
<keyword evidence="4" id="KW-0812">Transmembrane</keyword>
<evidence type="ECO:0000256" key="2">
    <source>
        <dbReference type="ARBA" id="ARBA00012438"/>
    </source>
</evidence>
<protein>
    <recommendedName>
        <fullName evidence="2">histidine kinase</fullName>
        <ecNumber evidence="2">2.7.13.3</ecNumber>
    </recommendedName>
</protein>
<evidence type="ECO:0000259" key="5">
    <source>
        <dbReference type="PROSITE" id="PS50109"/>
    </source>
</evidence>
<accession>A0A2Z6GE49</accession>
<dbReference type="Pfam" id="PF00512">
    <property type="entry name" value="HisKA"/>
    <property type="match status" value="1"/>
</dbReference>
<dbReference type="RefSeq" id="WP_062626668.1">
    <property type="nucleotide sequence ID" value="NZ_AP018738.1"/>
</dbReference>
<dbReference type="InterPro" id="IPR036890">
    <property type="entry name" value="HATPase_C_sf"/>
</dbReference>
<dbReference type="Gene3D" id="3.30.565.10">
    <property type="entry name" value="Histidine kinase-like ATPase, C-terminal domain"/>
    <property type="match status" value="1"/>
</dbReference>
<dbReference type="GO" id="GO:0000155">
    <property type="term" value="F:phosphorelay sensor kinase activity"/>
    <property type="evidence" value="ECO:0007669"/>
    <property type="project" value="InterPro"/>
</dbReference>
<dbReference type="PANTHER" id="PTHR43065:SF52">
    <property type="entry name" value="SENSOR PROTEIN KINASE PILS"/>
    <property type="match status" value="1"/>
</dbReference>
<feature type="transmembrane region" description="Helical" evidence="4">
    <location>
        <begin position="24"/>
        <end position="46"/>
    </location>
</feature>
<dbReference type="Gene3D" id="3.30.450.20">
    <property type="entry name" value="PAS domain"/>
    <property type="match status" value="1"/>
</dbReference>
<dbReference type="EC" id="2.7.13.3" evidence="2"/>
<dbReference type="CDD" id="cd00075">
    <property type="entry name" value="HATPase"/>
    <property type="match status" value="1"/>
</dbReference>
<dbReference type="AlphaFoldDB" id="A0A2Z6GE49"/>
<dbReference type="SUPFAM" id="SSF47384">
    <property type="entry name" value="Homodimeric domain of signal transducing histidine kinase"/>
    <property type="match status" value="1"/>
</dbReference>
<dbReference type="Proteomes" id="UP000033070">
    <property type="component" value="Chromosome"/>
</dbReference>
<keyword evidence="6" id="KW-0418">Kinase</keyword>
<dbReference type="PRINTS" id="PR00344">
    <property type="entry name" value="BCTRLSENSOR"/>
</dbReference>
<evidence type="ECO:0000256" key="1">
    <source>
        <dbReference type="ARBA" id="ARBA00000085"/>
    </source>
</evidence>
<reference evidence="6 7" key="1">
    <citation type="submission" date="2018-06" db="EMBL/GenBank/DDBJ databases">
        <title>OYT1 Genome Sequencing.</title>
        <authorList>
            <person name="Kato S."/>
            <person name="Itoh T."/>
            <person name="Ohkuma M."/>
        </authorList>
    </citation>
    <scope>NUCLEOTIDE SEQUENCE [LARGE SCALE GENOMIC DNA]</scope>
    <source>
        <strain evidence="6 7">OYT1</strain>
    </source>
</reference>
<dbReference type="InterPro" id="IPR003661">
    <property type="entry name" value="HisK_dim/P_dom"/>
</dbReference>
<keyword evidence="4" id="KW-1133">Transmembrane helix</keyword>
<dbReference type="SMART" id="SM00387">
    <property type="entry name" value="HATPase_c"/>
    <property type="match status" value="1"/>
</dbReference>
<dbReference type="Pfam" id="PF25323">
    <property type="entry name" value="6TM_PilS"/>
    <property type="match status" value="1"/>
</dbReference>
<dbReference type="STRING" id="1188319.OYT1_01488"/>
<organism evidence="6 7">
    <name type="scientific">Ferriphaselus amnicola</name>
    <dbReference type="NCBI Taxonomy" id="1188319"/>
    <lineage>
        <taxon>Bacteria</taxon>
        <taxon>Pseudomonadati</taxon>
        <taxon>Pseudomonadota</taxon>
        <taxon>Betaproteobacteria</taxon>
        <taxon>Nitrosomonadales</taxon>
        <taxon>Gallionellaceae</taxon>
        <taxon>Ferriphaselus</taxon>
    </lineage>
</organism>
<dbReference type="SMART" id="SM00388">
    <property type="entry name" value="HisKA"/>
    <property type="match status" value="1"/>
</dbReference>
<proteinExistence type="predicted"/>
<dbReference type="Pfam" id="PF02518">
    <property type="entry name" value="HATPase_c"/>
    <property type="match status" value="1"/>
</dbReference>
<comment type="catalytic activity">
    <reaction evidence="1">
        <text>ATP + protein L-histidine = ADP + protein N-phospho-L-histidine.</text>
        <dbReference type="EC" id="2.7.13.3"/>
    </reaction>
</comment>
<evidence type="ECO:0000256" key="3">
    <source>
        <dbReference type="ARBA" id="ARBA00022553"/>
    </source>
</evidence>
<dbReference type="PROSITE" id="PS50109">
    <property type="entry name" value="HIS_KIN"/>
    <property type="match status" value="1"/>
</dbReference>
<feature type="transmembrane region" description="Helical" evidence="4">
    <location>
        <begin position="58"/>
        <end position="77"/>
    </location>
</feature>
<name>A0A2Z6GE49_9PROT</name>
<dbReference type="Gene3D" id="1.10.287.130">
    <property type="match status" value="1"/>
</dbReference>
<dbReference type="InterPro" id="IPR036097">
    <property type="entry name" value="HisK_dim/P_sf"/>
</dbReference>
<dbReference type="OrthoDB" id="9815750at2"/>
<keyword evidence="7" id="KW-1185">Reference proteome</keyword>
<dbReference type="InterPro" id="IPR004358">
    <property type="entry name" value="Sig_transdc_His_kin-like_C"/>
</dbReference>
<dbReference type="CDD" id="cd00082">
    <property type="entry name" value="HisKA"/>
    <property type="match status" value="1"/>
</dbReference>
<gene>
    <name evidence="6" type="ORF">OYT1_ch2376</name>
</gene>
<keyword evidence="6" id="KW-0808">Transferase</keyword>
<feature type="transmembrane region" description="Helical" evidence="4">
    <location>
        <begin position="165"/>
        <end position="186"/>
    </location>
</feature>
<evidence type="ECO:0000256" key="4">
    <source>
        <dbReference type="SAM" id="Phobius"/>
    </source>
</evidence>
<feature type="transmembrane region" description="Helical" evidence="4">
    <location>
        <begin position="84"/>
        <end position="103"/>
    </location>
</feature>
<feature type="transmembrane region" description="Helical" evidence="4">
    <location>
        <begin position="134"/>
        <end position="153"/>
    </location>
</feature>
<dbReference type="InterPro" id="IPR003594">
    <property type="entry name" value="HATPase_dom"/>
</dbReference>
<dbReference type="SUPFAM" id="SSF55874">
    <property type="entry name" value="ATPase domain of HSP90 chaperone/DNA topoisomerase II/histidine kinase"/>
    <property type="match status" value="1"/>
</dbReference>
<evidence type="ECO:0000313" key="7">
    <source>
        <dbReference type="Proteomes" id="UP000033070"/>
    </source>
</evidence>
<dbReference type="InterPro" id="IPR005467">
    <property type="entry name" value="His_kinase_dom"/>
</dbReference>